<evidence type="ECO:0000313" key="1">
    <source>
        <dbReference type="EMBL" id="KAK7258716.1"/>
    </source>
</evidence>
<protein>
    <submittedName>
        <fullName evidence="1">Uncharacterized protein</fullName>
    </submittedName>
</protein>
<proteinExistence type="predicted"/>
<comment type="caution">
    <text evidence="1">The sequence shown here is derived from an EMBL/GenBank/DDBJ whole genome shotgun (WGS) entry which is preliminary data.</text>
</comment>
<accession>A0AAN9I342</accession>
<keyword evidence="2" id="KW-1185">Reference proteome</keyword>
<dbReference type="AlphaFoldDB" id="A0AAN9I342"/>
<dbReference type="EMBL" id="JAYWIO010000005">
    <property type="protein sequence ID" value="KAK7258716.1"/>
    <property type="molecule type" value="Genomic_DNA"/>
</dbReference>
<name>A0AAN9I342_CROPI</name>
<evidence type="ECO:0000313" key="2">
    <source>
        <dbReference type="Proteomes" id="UP001372338"/>
    </source>
</evidence>
<sequence>MLENQARYQAEFKNDSASTLGKLTEANENWDDSLLAKEEIEARLQRKVEAIIKRERAMAFAKGGFSIQINLPTRRDRSLHNLCD</sequence>
<organism evidence="1 2">
    <name type="scientific">Crotalaria pallida</name>
    <name type="common">Smooth rattlebox</name>
    <name type="synonym">Crotalaria striata</name>
    <dbReference type="NCBI Taxonomy" id="3830"/>
    <lineage>
        <taxon>Eukaryota</taxon>
        <taxon>Viridiplantae</taxon>
        <taxon>Streptophyta</taxon>
        <taxon>Embryophyta</taxon>
        <taxon>Tracheophyta</taxon>
        <taxon>Spermatophyta</taxon>
        <taxon>Magnoliopsida</taxon>
        <taxon>eudicotyledons</taxon>
        <taxon>Gunneridae</taxon>
        <taxon>Pentapetalae</taxon>
        <taxon>rosids</taxon>
        <taxon>fabids</taxon>
        <taxon>Fabales</taxon>
        <taxon>Fabaceae</taxon>
        <taxon>Papilionoideae</taxon>
        <taxon>50 kb inversion clade</taxon>
        <taxon>genistoids sensu lato</taxon>
        <taxon>core genistoids</taxon>
        <taxon>Crotalarieae</taxon>
        <taxon>Crotalaria</taxon>
    </lineage>
</organism>
<reference evidence="1 2" key="1">
    <citation type="submission" date="2024-01" db="EMBL/GenBank/DDBJ databases">
        <title>The genomes of 5 underutilized Papilionoideae crops provide insights into root nodulation and disease resistanc.</title>
        <authorList>
            <person name="Yuan L."/>
        </authorList>
    </citation>
    <scope>NUCLEOTIDE SEQUENCE [LARGE SCALE GENOMIC DNA]</scope>
    <source>
        <strain evidence="1">ZHUSHIDOU_FW_LH</strain>
        <tissue evidence="1">Leaf</tissue>
    </source>
</reference>
<dbReference type="Proteomes" id="UP001372338">
    <property type="component" value="Unassembled WGS sequence"/>
</dbReference>
<gene>
    <name evidence="1" type="ORF">RIF29_24298</name>
</gene>